<dbReference type="PANTHER" id="PTHR43267">
    <property type="entry name" value="TRNA THREONYLCARBAMOYLADENOSINE DEHYDRATASE"/>
    <property type="match status" value="1"/>
</dbReference>
<name>A0ABR8GWB6_9CYAN</name>
<dbReference type="InterPro" id="IPR035985">
    <property type="entry name" value="Ubiquitin-activating_enz"/>
</dbReference>
<evidence type="ECO:0000313" key="2">
    <source>
        <dbReference type="EMBL" id="MBD2607448.1"/>
    </source>
</evidence>
<keyword evidence="2" id="KW-0548">Nucleotidyltransferase</keyword>
<keyword evidence="3" id="KW-1185">Reference proteome</keyword>
<evidence type="ECO:0000313" key="3">
    <source>
        <dbReference type="Proteomes" id="UP000660380"/>
    </source>
</evidence>
<reference evidence="2 3" key="1">
    <citation type="journal article" date="2020" name="ISME J.">
        <title>Comparative genomics reveals insights into cyanobacterial evolution and habitat adaptation.</title>
        <authorList>
            <person name="Chen M.Y."/>
            <person name="Teng W.K."/>
            <person name="Zhao L."/>
            <person name="Hu C.X."/>
            <person name="Zhou Y.K."/>
            <person name="Han B.P."/>
            <person name="Song L.R."/>
            <person name="Shu W.S."/>
        </authorList>
    </citation>
    <scope>NUCLEOTIDE SEQUENCE [LARGE SCALE GENOMIC DNA]</scope>
    <source>
        <strain evidence="2 3">FACHB-248</strain>
    </source>
</reference>
<sequence>MDSLQKFHQGITLKKSITLTITKAQQVRLIGQRVFSISNATPHVIQTLQKIAVGVKIEELASLLSKENLEQLIDLLDSKQLVRPLYTNKFQGTRVEKQVDFFSDFVLDPNTAQERIFQTSVCVIGCGGTGNVAVQHLVAAGFKKFILIDSDTVNITNFNRQFCFDNSHLNTLKAEVVKNYILNREPEAEVDIRPVNINSVADLHKTLEKCQKPDVILCCADTPPIAIHSLILDYCIQENIMCTFGSVGVYEGYIGPLLIESSHMNNFLQHTKYLQEELILDNLNVISSSISYLNTLIATLMTADVIDLISQVKIPSSLNATLKYNTVNNNLTKIREW</sequence>
<dbReference type="Gene3D" id="3.40.50.720">
    <property type="entry name" value="NAD(P)-binding Rossmann-like Domain"/>
    <property type="match status" value="1"/>
</dbReference>
<dbReference type="RefSeq" id="WP_029630549.1">
    <property type="nucleotide sequence ID" value="NZ_JACJTA010000063.1"/>
</dbReference>
<dbReference type="PANTHER" id="PTHR43267:SF3">
    <property type="entry name" value="THIF PROTEIN"/>
    <property type="match status" value="1"/>
</dbReference>
<keyword evidence="2" id="KW-0808">Transferase</keyword>
<dbReference type="GO" id="GO:0016779">
    <property type="term" value="F:nucleotidyltransferase activity"/>
    <property type="evidence" value="ECO:0007669"/>
    <property type="project" value="UniProtKB-KW"/>
</dbReference>
<dbReference type="InterPro" id="IPR045886">
    <property type="entry name" value="ThiF/MoeB/HesA"/>
</dbReference>
<proteinExistence type="predicted"/>
<gene>
    <name evidence="2" type="ORF">H6G81_23700</name>
</gene>
<dbReference type="InterPro" id="IPR000594">
    <property type="entry name" value="ThiF_NAD_FAD-bd"/>
</dbReference>
<dbReference type="Proteomes" id="UP000660380">
    <property type="component" value="Unassembled WGS sequence"/>
</dbReference>
<comment type="caution">
    <text evidence="2">The sequence shown here is derived from an EMBL/GenBank/DDBJ whole genome shotgun (WGS) entry which is preliminary data.</text>
</comment>
<dbReference type="SUPFAM" id="SSF69572">
    <property type="entry name" value="Activating enzymes of the ubiquitin-like proteins"/>
    <property type="match status" value="1"/>
</dbReference>
<dbReference type="Pfam" id="PF00899">
    <property type="entry name" value="ThiF"/>
    <property type="match status" value="1"/>
</dbReference>
<dbReference type="EMBL" id="JACJTA010000063">
    <property type="protein sequence ID" value="MBD2607448.1"/>
    <property type="molecule type" value="Genomic_DNA"/>
</dbReference>
<protein>
    <submittedName>
        <fullName evidence="2">ThiF family adenylyltransferase</fullName>
    </submittedName>
</protein>
<organism evidence="2 3">
    <name type="scientific">Scytonema hofmannii FACHB-248</name>
    <dbReference type="NCBI Taxonomy" id="1842502"/>
    <lineage>
        <taxon>Bacteria</taxon>
        <taxon>Bacillati</taxon>
        <taxon>Cyanobacteriota</taxon>
        <taxon>Cyanophyceae</taxon>
        <taxon>Nostocales</taxon>
        <taxon>Scytonemataceae</taxon>
        <taxon>Scytonema</taxon>
    </lineage>
</organism>
<evidence type="ECO:0000259" key="1">
    <source>
        <dbReference type="Pfam" id="PF00899"/>
    </source>
</evidence>
<accession>A0ABR8GWB6</accession>
<feature type="domain" description="THIF-type NAD/FAD binding fold" evidence="1">
    <location>
        <begin position="110"/>
        <end position="335"/>
    </location>
</feature>